<gene>
    <name evidence="1" type="ORF">AAA081_00355</name>
</gene>
<evidence type="ECO:0000313" key="2">
    <source>
        <dbReference type="Proteomes" id="UP001481872"/>
    </source>
</evidence>
<dbReference type="RefSeq" id="WP_148472823.1">
    <property type="nucleotide sequence ID" value="NZ_JAOQJD010000005.1"/>
</dbReference>
<organism evidence="1 2">
    <name type="scientific">Aedoeadaptatus acetigenes</name>
    <dbReference type="NCBI Taxonomy" id="2981723"/>
    <lineage>
        <taxon>Bacteria</taxon>
        <taxon>Bacillati</taxon>
        <taxon>Bacillota</taxon>
        <taxon>Tissierellia</taxon>
        <taxon>Tissierellales</taxon>
        <taxon>Peptoniphilaceae</taxon>
        <taxon>Aedoeadaptatus</taxon>
    </lineage>
</organism>
<dbReference type="EMBL" id="JBBNPS010000001">
    <property type="protein sequence ID" value="MEQ3352756.1"/>
    <property type="molecule type" value="Genomic_DNA"/>
</dbReference>
<dbReference type="Proteomes" id="UP001481872">
    <property type="component" value="Unassembled WGS sequence"/>
</dbReference>
<reference evidence="1 2" key="1">
    <citation type="submission" date="2024-04" db="EMBL/GenBank/DDBJ databases">
        <title>Human intestinal bacterial collection.</title>
        <authorList>
            <person name="Pauvert C."/>
            <person name="Hitch T.C.A."/>
            <person name="Clavel T."/>
        </authorList>
    </citation>
    <scope>NUCLEOTIDE SEQUENCE [LARGE SCALE GENOMIC DNA]</scope>
    <source>
        <strain evidence="1 2">CLA-SR-H026</strain>
    </source>
</reference>
<evidence type="ECO:0000313" key="1">
    <source>
        <dbReference type="EMBL" id="MEQ3352756.1"/>
    </source>
</evidence>
<protein>
    <submittedName>
        <fullName evidence="1">Uncharacterized protein</fullName>
    </submittedName>
</protein>
<keyword evidence="2" id="KW-1185">Reference proteome</keyword>
<comment type="caution">
    <text evidence="1">The sequence shown here is derived from an EMBL/GenBank/DDBJ whole genome shotgun (WGS) entry which is preliminary data.</text>
</comment>
<proteinExistence type="predicted"/>
<accession>A0ABV1J3I2</accession>
<name>A0ABV1J3I2_9FIRM</name>
<sequence length="73" mass="8952">MNYGEKTFIQEVYDRGYATKTAAREYAKENKKHFYTEQDLLNVHERYWSIRTKRMDEARLWADKLLREEDGED</sequence>